<dbReference type="Proteomes" id="UP001162992">
    <property type="component" value="Chromosome 19"/>
</dbReference>
<dbReference type="EMBL" id="CM055110">
    <property type="protein sequence ID" value="KAJ7521944.1"/>
    <property type="molecule type" value="Genomic_DNA"/>
</dbReference>
<evidence type="ECO:0000313" key="2">
    <source>
        <dbReference type="Proteomes" id="UP001162992"/>
    </source>
</evidence>
<reference evidence="2" key="1">
    <citation type="journal article" date="2024" name="Proc. Natl. Acad. Sci. U.S.A.">
        <title>Extraordinary preservation of gene collinearity over three hundred million years revealed in homosporous lycophytes.</title>
        <authorList>
            <person name="Li C."/>
            <person name="Wickell D."/>
            <person name="Kuo L.Y."/>
            <person name="Chen X."/>
            <person name="Nie B."/>
            <person name="Liao X."/>
            <person name="Peng D."/>
            <person name="Ji J."/>
            <person name="Jenkins J."/>
            <person name="Williams M."/>
            <person name="Shu S."/>
            <person name="Plott C."/>
            <person name="Barry K."/>
            <person name="Rajasekar S."/>
            <person name="Grimwood J."/>
            <person name="Han X."/>
            <person name="Sun S."/>
            <person name="Hou Z."/>
            <person name="He W."/>
            <person name="Dai G."/>
            <person name="Sun C."/>
            <person name="Schmutz J."/>
            <person name="Leebens-Mack J.H."/>
            <person name="Li F.W."/>
            <person name="Wang L."/>
        </authorList>
    </citation>
    <scope>NUCLEOTIDE SEQUENCE [LARGE SCALE GENOMIC DNA]</scope>
    <source>
        <strain evidence="2">cv. PW_Plant_1</strain>
    </source>
</reference>
<sequence>MISLLLQVTGGRPSSAWIFTIFQPDLQHFSTLVLQIFTTDQRRTGAHLLPISSALLLAAYCCIFSLFPPLFWAPYCLLFAALLGALMLADQRLTAPSFAENFRFLLPLFATFHQPLLAPYQPIFFIQFFFAVYYLSWTPTLHHSWRPTSASISAHPPTLLSVFATLPRTIQTRQDA</sequence>
<comment type="caution">
    <text evidence="1">The sequence shown here is derived from an EMBL/GenBank/DDBJ whole genome shotgun (WGS) entry which is preliminary data.</text>
</comment>
<keyword evidence="2" id="KW-1185">Reference proteome</keyword>
<gene>
    <name evidence="1" type="ORF">O6H91_19G076500</name>
</gene>
<evidence type="ECO:0000313" key="1">
    <source>
        <dbReference type="EMBL" id="KAJ7521944.1"/>
    </source>
</evidence>
<proteinExistence type="predicted"/>
<accession>A0ACC2AWS5</accession>
<name>A0ACC2AWS5_DIPCM</name>
<organism evidence="1 2">
    <name type="scientific">Diphasiastrum complanatum</name>
    <name type="common">Issler's clubmoss</name>
    <name type="synonym">Lycopodium complanatum</name>
    <dbReference type="NCBI Taxonomy" id="34168"/>
    <lineage>
        <taxon>Eukaryota</taxon>
        <taxon>Viridiplantae</taxon>
        <taxon>Streptophyta</taxon>
        <taxon>Embryophyta</taxon>
        <taxon>Tracheophyta</taxon>
        <taxon>Lycopodiopsida</taxon>
        <taxon>Lycopodiales</taxon>
        <taxon>Lycopodiaceae</taxon>
        <taxon>Lycopodioideae</taxon>
        <taxon>Diphasiastrum</taxon>
    </lineage>
</organism>
<protein>
    <submittedName>
        <fullName evidence="1">Uncharacterized protein</fullName>
    </submittedName>
</protein>